<evidence type="ECO:0000313" key="2">
    <source>
        <dbReference type="Proteomes" id="UP000467840"/>
    </source>
</evidence>
<protein>
    <submittedName>
        <fullName evidence="1">Uncharacterized protein</fullName>
    </submittedName>
</protein>
<reference evidence="1 2" key="1">
    <citation type="journal article" date="2020" name="Mol. Plant">
        <title>The Chromosome-Based Rubber Tree Genome Provides New Insights into Spurge Genome Evolution and Rubber Biosynthesis.</title>
        <authorList>
            <person name="Liu J."/>
            <person name="Shi C."/>
            <person name="Shi C.C."/>
            <person name="Li W."/>
            <person name="Zhang Q.J."/>
            <person name="Zhang Y."/>
            <person name="Li K."/>
            <person name="Lu H.F."/>
            <person name="Shi C."/>
            <person name="Zhu S.T."/>
            <person name="Xiao Z.Y."/>
            <person name="Nan H."/>
            <person name="Yue Y."/>
            <person name="Zhu X.G."/>
            <person name="Wu Y."/>
            <person name="Hong X.N."/>
            <person name="Fan G.Y."/>
            <person name="Tong Y."/>
            <person name="Zhang D."/>
            <person name="Mao C.L."/>
            <person name="Liu Y.L."/>
            <person name="Hao S.J."/>
            <person name="Liu W.Q."/>
            <person name="Lv M.Q."/>
            <person name="Zhang H.B."/>
            <person name="Liu Y."/>
            <person name="Hu-Tang G.R."/>
            <person name="Wang J.P."/>
            <person name="Wang J.H."/>
            <person name="Sun Y.H."/>
            <person name="Ni S.B."/>
            <person name="Chen W.B."/>
            <person name="Zhang X.C."/>
            <person name="Jiao Y.N."/>
            <person name="Eichler E.E."/>
            <person name="Li G.H."/>
            <person name="Liu X."/>
            <person name="Gao L.Z."/>
        </authorList>
    </citation>
    <scope>NUCLEOTIDE SEQUENCE [LARGE SCALE GENOMIC DNA]</scope>
    <source>
        <strain evidence="2">cv. GT1</strain>
        <tissue evidence="1">Leaf</tissue>
    </source>
</reference>
<dbReference type="Proteomes" id="UP000467840">
    <property type="component" value="Chromosome 11"/>
</dbReference>
<name>A0A6A6NB55_HEVBR</name>
<proteinExistence type="predicted"/>
<dbReference type="EMBL" id="JAAGAX010000002">
    <property type="protein sequence ID" value="KAF2323411.1"/>
    <property type="molecule type" value="Genomic_DNA"/>
</dbReference>
<dbReference type="AlphaFoldDB" id="A0A6A6NB55"/>
<sequence length="110" mass="11972">MENNGHFTLDSDEDEIREEENVAKERLAIVEMGVNARSFTSVGRNCSVNSKCSAATKDQRNTDIIRVDTSWVSWVSDSAVANSSTFILGVHASSPAATLKFMQLGSLFNG</sequence>
<comment type="caution">
    <text evidence="1">The sequence shown here is derived from an EMBL/GenBank/DDBJ whole genome shotgun (WGS) entry which is preliminary data.</text>
</comment>
<keyword evidence="2" id="KW-1185">Reference proteome</keyword>
<accession>A0A6A6NB55</accession>
<evidence type="ECO:0000313" key="1">
    <source>
        <dbReference type="EMBL" id="KAF2323411.1"/>
    </source>
</evidence>
<gene>
    <name evidence="1" type="ORF">GH714_035346</name>
</gene>
<organism evidence="1 2">
    <name type="scientific">Hevea brasiliensis</name>
    <name type="common">Para rubber tree</name>
    <name type="synonym">Siphonia brasiliensis</name>
    <dbReference type="NCBI Taxonomy" id="3981"/>
    <lineage>
        <taxon>Eukaryota</taxon>
        <taxon>Viridiplantae</taxon>
        <taxon>Streptophyta</taxon>
        <taxon>Embryophyta</taxon>
        <taxon>Tracheophyta</taxon>
        <taxon>Spermatophyta</taxon>
        <taxon>Magnoliopsida</taxon>
        <taxon>eudicotyledons</taxon>
        <taxon>Gunneridae</taxon>
        <taxon>Pentapetalae</taxon>
        <taxon>rosids</taxon>
        <taxon>fabids</taxon>
        <taxon>Malpighiales</taxon>
        <taxon>Euphorbiaceae</taxon>
        <taxon>Crotonoideae</taxon>
        <taxon>Micrandreae</taxon>
        <taxon>Hevea</taxon>
    </lineage>
</organism>